<dbReference type="OrthoDB" id="2275560at2759"/>
<dbReference type="SMR" id="A2D9V2"/>
<comment type="subunit">
    <text evidence="2">Tetramer of two alpha and two beta subunits.</text>
</comment>
<dbReference type="GO" id="GO:0019887">
    <property type="term" value="F:protein kinase regulator activity"/>
    <property type="evidence" value="ECO:0000318"/>
    <property type="project" value="GO_Central"/>
</dbReference>
<dbReference type="GO" id="GO:0005956">
    <property type="term" value="C:protein kinase CK2 complex"/>
    <property type="evidence" value="ECO:0000318"/>
    <property type="project" value="GO_Central"/>
</dbReference>
<evidence type="ECO:0000313" key="4">
    <source>
        <dbReference type="Proteomes" id="UP000001542"/>
    </source>
</evidence>
<sequence length="232" mass="26811">MHVYDQYICETPNEDTVSTYHPEQHTVSNWVRQYCSKNPWLIPINSAFINDNFNLYGLNNVIQNYQIALAIIKDKDPSDEIGNLENYEDDAINLYHLIHQRYLLTPGSIHLVQEKYNKCEFGRCPRVNCHHARLIPIGISPKCKFANIRLFCFSCNDVYNPPPDIVYDGAAFGPYFPMFFKQASTFNVNNCIAKMKNLEISYMGIPMESNDYLNRSAVIHPMPPEKKEESSS</sequence>
<evidence type="ECO:0000256" key="2">
    <source>
        <dbReference type="RuleBase" id="RU361268"/>
    </source>
</evidence>
<dbReference type="GO" id="GO:0005737">
    <property type="term" value="C:cytoplasm"/>
    <property type="evidence" value="ECO:0000318"/>
    <property type="project" value="GO_Central"/>
</dbReference>
<reference evidence="3" key="2">
    <citation type="journal article" date="2007" name="Science">
        <title>Draft genome sequence of the sexually transmitted pathogen Trichomonas vaginalis.</title>
        <authorList>
            <person name="Carlton J.M."/>
            <person name="Hirt R.P."/>
            <person name="Silva J.C."/>
            <person name="Delcher A.L."/>
            <person name="Schatz M."/>
            <person name="Zhao Q."/>
            <person name="Wortman J.R."/>
            <person name="Bidwell S.L."/>
            <person name="Alsmark U.C.M."/>
            <person name="Besteiro S."/>
            <person name="Sicheritz-Ponten T."/>
            <person name="Noel C.J."/>
            <person name="Dacks J.B."/>
            <person name="Foster P.G."/>
            <person name="Simillion C."/>
            <person name="Van de Peer Y."/>
            <person name="Miranda-Saavedra D."/>
            <person name="Barton G.J."/>
            <person name="Westrop G.D."/>
            <person name="Mueller S."/>
            <person name="Dessi D."/>
            <person name="Fiori P.L."/>
            <person name="Ren Q."/>
            <person name="Paulsen I."/>
            <person name="Zhang H."/>
            <person name="Bastida-Corcuera F.D."/>
            <person name="Simoes-Barbosa A."/>
            <person name="Brown M.T."/>
            <person name="Hayes R.D."/>
            <person name="Mukherjee M."/>
            <person name="Okumura C.Y."/>
            <person name="Schneider R."/>
            <person name="Smith A.J."/>
            <person name="Vanacova S."/>
            <person name="Villalvazo M."/>
            <person name="Haas B.J."/>
            <person name="Pertea M."/>
            <person name="Feldblyum T.V."/>
            <person name="Utterback T.R."/>
            <person name="Shu C.L."/>
            <person name="Osoegawa K."/>
            <person name="de Jong P.J."/>
            <person name="Hrdy I."/>
            <person name="Horvathova L."/>
            <person name="Zubacova Z."/>
            <person name="Dolezal P."/>
            <person name="Malik S.B."/>
            <person name="Logsdon J.M. Jr."/>
            <person name="Henze K."/>
            <person name="Gupta A."/>
            <person name="Wang C.C."/>
            <person name="Dunne R.L."/>
            <person name="Upcroft J.A."/>
            <person name="Upcroft P."/>
            <person name="White O."/>
            <person name="Salzberg S.L."/>
            <person name="Tang P."/>
            <person name="Chiu C.-H."/>
            <person name="Lee Y.-S."/>
            <person name="Embley T.M."/>
            <person name="Coombs G.H."/>
            <person name="Mottram J.C."/>
            <person name="Tachezy J."/>
            <person name="Fraser-Liggett C.M."/>
            <person name="Johnson P.J."/>
        </authorList>
    </citation>
    <scope>NUCLEOTIDE SEQUENCE [LARGE SCALE GENOMIC DNA]</scope>
    <source>
        <strain evidence="3">G3</strain>
    </source>
</reference>
<dbReference type="FunFam" id="1.10.1820.10:FF:000006">
    <property type="entry name" value="Casein kinase II subunit beta"/>
    <property type="match status" value="1"/>
</dbReference>
<dbReference type="RefSeq" id="XP_001583944.1">
    <property type="nucleotide sequence ID" value="XM_001583894.1"/>
</dbReference>
<dbReference type="Gene3D" id="1.10.1820.10">
    <property type="entry name" value="protein kinase ck2 holoenzyme, chain C, domain 1"/>
    <property type="match status" value="1"/>
</dbReference>
<gene>
    <name evidence="3" type="ORF">TVAG_077050</name>
</gene>
<reference evidence="3" key="1">
    <citation type="submission" date="2006-10" db="EMBL/GenBank/DDBJ databases">
        <authorList>
            <person name="Amadeo P."/>
            <person name="Zhao Q."/>
            <person name="Wortman J."/>
            <person name="Fraser-Liggett C."/>
            <person name="Carlton J."/>
        </authorList>
    </citation>
    <scope>NUCLEOTIDE SEQUENCE</scope>
    <source>
        <strain evidence="3">G3</strain>
    </source>
</reference>
<dbReference type="KEGG" id="tva:5468517"/>
<dbReference type="FunFam" id="2.20.25.20:FF:000001">
    <property type="entry name" value="Casein kinase II subunit beta"/>
    <property type="match status" value="1"/>
</dbReference>
<dbReference type="SMART" id="SM01085">
    <property type="entry name" value="CK_II_beta"/>
    <property type="match status" value="1"/>
</dbReference>
<dbReference type="InterPro" id="IPR000704">
    <property type="entry name" value="Casein_kinase_II_reg-sub"/>
</dbReference>
<keyword evidence="4" id="KW-1185">Reference proteome</keyword>
<evidence type="ECO:0000313" key="3">
    <source>
        <dbReference type="EMBL" id="EAY22958.1"/>
    </source>
</evidence>
<dbReference type="EMBL" id="DS113181">
    <property type="protein sequence ID" value="EAY22958.1"/>
    <property type="molecule type" value="Genomic_DNA"/>
</dbReference>
<name>A2D9V2_TRIV3</name>
<dbReference type="Proteomes" id="UP000001542">
    <property type="component" value="Unassembled WGS sequence"/>
</dbReference>
<evidence type="ECO:0000256" key="1">
    <source>
        <dbReference type="ARBA" id="ARBA00006941"/>
    </source>
</evidence>
<dbReference type="PRINTS" id="PR00472">
    <property type="entry name" value="CASNKINASEII"/>
</dbReference>
<dbReference type="STRING" id="5722.A2D9V2"/>
<dbReference type="Pfam" id="PF01214">
    <property type="entry name" value="CK_II_beta"/>
    <property type="match status" value="1"/>
</dbReference>
<protein>
    <recommendedName>
        <fullName evidence="2">Casein kinase II subunit beta</fullName>
        <shortName evidence="2">CK II beta</shortName>
    </recommendedName>
</protein>
<dbReference type="VEuPathDB" id="TrichDB:TVAGG3_0291260"/>
<dbReference type="eggNOG" id="KOG3092">
    <property type="taxonomic scope" value="Eukaryota"/>
</dbReference>
<dbReference type="PANTHER" id="PTHR11740">
    <property type="entry name" value="CASEIN KINASE II SUBUNIT BETA"/>
    <property type="match status" value="1"/>
</dbReference>
<dbReference type="InterPro" id="IPR016149">
    <property type="entry name" value="Casein_kin_II_reg-sub_N"/>
</dbReference>
<dbReference type="VEuPathDB" id="TrichDB:TVAG_077050"/>
<organism evidence="3 4">
    <name type="scientific">Trichomonas vaginalis (strain ATCC PRA-98 / G3)</name>
    <dbReference type="NCBI Taxonomy" id="412133"/>
    <lineage>
        <taxon>Eukaryota</taxon>
        <taxon>Metamonada</taxon>
        <taxon>Parabasalia</taxon>
        <taxon>Trichomonadida</taxon>
        <taxon>Trichomonadidae</taxon>
        <taxon>Trichomonas</taxon>
    </lineage>
</organism>
<proteinExistence type="inferred from homology"/>
<dbReference type="InterPro" id="IPR035991">
    <property type="entry name" value="Casein_kinase_II_beta-like"/>
</dbReference>
<dbReference type="PANTHER" id="PTHR11740:SF0">
    <property type="entry name" value="CASEIN KINASE II SUBUNIT BETA"/>
    <property type="match status" value="1"/>
</dbReference>
<dbReference type="SUPFAM" id="SSF57798">
    <property type="entry name" value="Casein kinase II beta subunit"/>
    <property type="match status" value="1"/>
</dbReference>
<dbReference type="InParanoid" id="A2D9V2"/>
<accession>A2D9V2</accession>
<dbReference type="Gene3D" id="2.20.25.20">
    <property type="match status" value="1"/>
</dbReference>
<dbReference type="AlphaFoldDB" id="A2D9V2"/>
<comment type="similarity">
    <text evidence="1 2">Belongs to the casein kinase 2 subunit beta family.</text>
</comment>